<accession>A0A3M7PCP0</accession>
<comment type="caution">
    <text evidence="1">The sequence shown here is derived from an EMBL/GenBank/DDBJ whole genome shotgun (WGS) entry which is preliminary data.</text>
</comment>
<dbReference type="AlphaFoldDB" id="A0A3M7PCP0"/>
<organism evidence="1 2">
    <name type="scientific">Brachionus plicatilis</name>
    <name type="common">Marine rotifer</name>
    <name type="synonym">Brachionus muelleri</name>
    <dbReference type="NCBI Taxonomy" id="10195"/>
    <lineage>
        <taxon>Eukaryota</taxon>
        <taxon>Metazoa</taxon>
        <taxon>Spiralia</taxon>
        <taxon>Gnathifera</taxon>
        <taxon>Rotifera</taxon>
        <taxon>Eurotatoria</taxon>
        <taxon>Monogononta</taxon>
        <taxon>Pseudotrocha</taxon>
        <taxon>Ploima</taxon>
        <taxon>Brachionidae</taxon>
        <taxon>Brachionus</taxon>
    </lineage>
</organism>
<proteinExistence type="predicted"/>
<evidence type="ECO:0000313" key="2">
    <source>
        <dbReference type="Proteomes" id="UP000276133"/>
    </source>
</evidence>
<protein>
    <submittedName>
        <fullName evidence="1">Uncharacterized protein</fullName>
    </submittedName>
</protein>
<dbReference type="EMBL" id="REGN01011823">
    <property type="protein sequence ID" value="RMZ96871.1"/>
    <property type="molecule type" value="Genomic_DNA"/>
</dbReference>
<name>A0A3M7PCP0_BRAPC</name>
<sequence>MDFVSRPFFAYCWEFYMQLLLIFKVYLTNAAISAQTANISAIFLSVIDDHIFCDQNLSSKSSFIS</sequence>
<reference evidence="1 2" key="1">
    <citation type="journal article" date="2018" name="Sci. Rep.">
        <title>Genomic signatures of local adaptation to the degree of environmental predictability in rotifers.</title>
        <authorList>
            <person name="Franch-Gras L."/>
            <person name="Hahn C."/>
            <person name="Garcia-Roger E.M."/>
            <person name="Carmona M.J."/>
            <person name="Serra M."/>
            <person name="Gomez A."/>
        </authorList>
    </citation>
    <scope>NUCLEOTIDE SEQUENCE [LARGE SCALE GENOMIC DNA]</scope>
    <source>
        <strain evidence="1">HYR1</strain>
    </source>
</reference>
<dbReference type="Proteomes" id="UP000276133">
    <property type="component" value="Unassembled WGS sequence"/>
</dbReference>
<keyword evidence="2" id="KW-1185">Reference proteome</keyword>
<evidence type="ECO:0000313" key="1">
    <source>
        <dbReference type="EMBL" id="RMZ96871.1"/>
    </source>
</evidence>
<gene>
    <name evidence="1" type="ORF">BpHYR1_053870</name>
</gene>